<feature type="domain" description="HTH tetR-type" evidence="5">
    <location>
        <begin position="8"/>
        <end position="68"/>
    </location>
</feature>
<feature type="DNA-binding region" description="H-T-H motif" evidence="4">
    <location>
        <begin position="31"/>
        <end position="50"/>
    </location>
</feature>
<keyword evidence="2 4" id="KW-0238">DNA-binding</keyword>
<keyword evidence="3" id="KW-0804">Transcription</keyword>
<dbReference type="InterPro" id="IPR009057">
    <property type="entry name" value="Homeodomain-like_sf"/>
</dbReference>
<organism evidence="6 7">
    <name type="scientific">Clostridium estertheticum</name>
    <dbReference type="NCBI Taxonomy" id="238834"/>
    <lineage>
        <taxon>Bacteria</taxon>
        <taxon>Bacillati</taxon>
        <taxon>Bacillota</taxon>
        <taxon>Clostridia</taxon>
        <taxon>Eubacteriales</taxon>
        <taxon>Clostridiaceae</taxon>
        <taxon>Clostridium</taxon>
    </lineage>
</organism>
<reference evidence="6 7" key="1">
    <citation type="journal article" date="2019" name="Lett. Appl. Microbiol.">
        <title>A case of 'blown pack' spoilage of vacuum-packaged pork likely associated with Clostridium estertheticum in Canada.</title>
        <authorList>
            <person name="Zhang P."/>
            <person name="Ward P."/>
            <person name="McMullen L.M."/>
            <person name="Yang X."/>
        </authorList>
    </citation>
    <scope>NUCLEOTIDE SEQUENCE [LARGE SCALE GENOMIC DNA]</scope>
    <source>
        <strain evidence="6 7">MA19</strain>
    </source>
</reference>
<dbReference type="PROSITE" id="PS50977">
    <property type="entry name" value="HTH_TETR_2"/>
    <property type="match status" value="1"/>
</dbReference>
<accession>A0A5N7IQY2</accession>
<dbReference type="Gene3D" id="1.10.357.10">
    <property type="entry name" value="Tetracycline Repressor, domain 2"/>
    <property type="match status" value="1"/>
</dbReference>
<dbReference type="InterPro" id="IPR023772">
    <property type="entry name" value="DNA-bd_HTH_TetR-type_CS"/>
</dbReference>
<keyword evidence="1" id="KW-0805">Transcription regulation</keyword>
<dbReference type="PROSITE" id="PS01081">
    <property type="entry name" value="HTH_TETR_1"/>
    <property type="match status" value="1"/>
</dbReference>
<evidence type="ECO:0000256" key="2">
    <source>
        <dbReference type="ARBA" id="ARBA00023125"/>
    </source>
</evidence>
<dbReference type="AlphaFoldDB" id="A0A5N7IQY2"/>
<comment type="caution">
    <text evidence="6">The sequence shown here is derived from an EMBL/GenBank/DDBJ whole genome shotgun (WGS) entry which is preliminary data.</text>
</comment>
<dbReference type="InterPro" id="IPR049149">
    <property type="entry name" value="TetR/AcrR_C"/>
</dbReference>
<dbReference type="PRINTS" id="PR00455">
    <property type="entry name" value="HTHTETR"/>
</dbReference>
<dbReference type="GO" id="GO:0003677">
    <property type="term" value="F:DNA binding"/>
    <property type="evidence" value="ECO:0007669"/>
    <property type="project" value="UniProtKB-UniRule"/>
</dbReference>
<dbReference type="InterPro" id="IPR001647">
    <property type="entry name" value="HTH_TetR"/>
</dbReference>
<name>A0A5N7IQY2_9CLOT</name>
<dbReference type="Proteomes" id="UP000342249">
    <property type="component" value="Unassembled WGS sequence"/>
</dbReference>
<evidence type="ECO:0000313" key="7">
    <source>
        <dbReference type="Proteomes" id="UP000342249"/>
    </source>
</evidence>
<evidence type="ECO:0000313" key="6">
    <source>
        <dbReference type="EMBL" id="MPQ63291.1"/>
    </source>
</evidence>
<dbReference type="PANTHER" id="PTHR43479:SF11">
    <property type="entry name" value="ACREF_ENVCD OPERON REPRESSOR-RELATED"/>
    <property type="match status" value="1"/>
</dbReference>
<gene>
    <name evidence="6" type="ORF">E4V82_14375</name>
</gene>
<dbReference type="Pfam" id="PF21303">
    <property type="entry name" value="TetR_C_39"/>
    <property type="match status" value="1"/>
</dbReference>
<dbReference type="Pfam" id="PF00440">
    <property type="entry name" value="TetR_N"/>
    <property type="match status" value="1"/>
</dbReference>
<protein>
    <submittedName>
        <fullName evidence="6">TetR/AcrR family transcriptional regulator</fullName>
    </submittedName>
</protein>
<evidence type="ECO:0000259" key="5">
    <source>
        <dbReference type="PROSITE" id="PS50977"/>
    </source>
</evidence>
<dbReference type="InterPro" id="IPR050624">
    <property type="entry name" value="HTH-type_Tx_Regulator"/>
</dbReference>
<dbReference type="GO" id="GO:0045892">
    <property type="term" value="P:negative regulation of DNA-templated transcription"/>
    <property type="evidence" value="ECO:0007669"/>
    <property type="project" value="UniProtKB-ARBA"/>
</dbReference>
<evidence type="ECO:0000256" key="3">
    <source>
        <dbReference type="ARBA" id="ARBA00023163"/>
    </source>
</evidence>
<evidence type="ECO:0000256" key="4">
    <source>
        <dbReference type="PROSITE-ProRule" id="PRU00335"/>
    </source>
</evidence>
<evidence type="ECO:0000256" key="1">
    <source>
        <dbReference type="ARBA" id="ARBA00023015"/>
    </source>
</evidence>
<dbReference type="EMBL" id="SPSF01000033">
    <property type="protein sequence ID" value="MPQ63291.1"/>
    <property type="molecule type" value="Genomic_DNA"/>
</dbReference>
<sequence>MRISKNPKERKDELMDAAEELFSTVGYNGISVSDIVKKVSVSQGTFYYYFKSKEDMFIDIFARNSEVLINKLQEETKDNNINALQKLIRVVEIYAQSKENKEGNKLVEALHYDENTSLHHKVIVQGITSKLPVFTDIIIQGVDEGIFHTEYPREVAEFMLTEFGFVLDPGVFGFNKEQIIKKSEALTDMIEKILGLTKGSLVISL</sequence>
<dbReference type="FunFam" id="1.10.10.60:FF:000141">
    <property type="entry name" value="TetR family transcriptional regulator"/>
    <property type="match status" value="1"/>
</dbReference>
<dbReference type="RefSeq" id="WP_152752825.1">
    <property type="nucleotide sequence ID" value="NZ_SPSE01000034.1"/>
</dbReference>
<proteinExistence type="predicted"/>
<dbReference type="PANTHER" id="PTHR43479">
    <property type="entry name" value="ACREF/ENVCD OPERON REPRESSOR-RELATED"/>
    <property type="match status" value="1"/>
</dbReference>
<dbReference type="SUPFAM" id="SSF46689">
    <property type="entry name" value="Homeodomain-like"/>
    <property type="match status" value="1"/>
</dbReference>